<dbReference type="AlphaFoldDB" id="A0A6L9U4W8"/>
<comment type="caution">
    <text evidence="1">The sequence shown here is derived from an EMBL/GenBank/DDBJ whole genome shotgun (WGS) entry which is preliminary data.</text>
</comment>
<protein>
    <submittedName>
        <fullName evidence="1">Uncharacterized protein</fullName>
    </submittedName>
</protein>
<dbReference type="RefSeq" id="WP_163987449.1">
    <property type="nucleotide sequence ID" value="NZ_WUEY01000006.1"/>
</dbReference>
<gene>
    <name evidence="1" type="ORF">GR212_15370</name>
</gene>
<dbReference type="EMBL" id="WUEY01000006">
    <property type="protein sequence ID" value="NEI70963.1"/>
    <property type="molecule type" value="Genomic_DNA"/>
</dbReference>
<reference evidence="1 2" key="1">
    <citation type="submission" date="2019-12" db="EMBL/GenBank/DDBJ databases">
        <title>Rhizobium genotypes associated with high levels of biological nitrogen fixation by grain legumes in a temperate-maritime cropping system.</title>
        <authorList>
            <person name="Maluk M."/>
            <person name="Francesc Ferrando Molina F."/>
            <person name="Lopez Del Egido L."/>
            <person name="Lafos M."/>
            <person name="Langarica-Fuentes A."/>
            <person name="Gebre Yohannes G."/>
            <person name="Young M.W."/>
            <person name="Martin P."/>
            <person name="Gantlett R."/>
            <person name="Kenicer G."/>
            <person name="Hawes C."/>
            <person name="Begg G.S."/>
            <person name="Quilliam R.S."/>
            <person name="Squire G.R."/>
            <person name="Poole P.S."/>
            <person name="Young P.W."/>
            <person name="Iannetta P.M."/>
            <person name="James E.K."/>
        </authorList>
    </citation>
    <scope>NUCLEOTIDE SEQUENCE [LARGE SCALE GENOMIC DNA]</scope>
    <source>
        <strain evidence="1 2">JHI1118</strain>
    </source>
</reference>
<evidence type="ECO:0000313" key="2">
    <source>
        <dbReference type="Proteomes" id="UP000483035"/>
    </source>
</evidence>
<dbReference type="Proteomes" id="UP000483035">
    <property type="component" value="Unassembled WGS sequence"/>
</dbReference>
<sequence>MRVVKKTGLVPVHTKHDTKVFGVSPTVAAKGVAEGSLFLADIPEGVETTDVAAPAPSVPLEPLEVDGVVQIPDNWEDLHYATKIALARSLLGGELPEIADKKPAEVARDIIQEEVARRAASAAE</sequence>
<proteinExistence type="predicted"/>
<organism evidence="1 2">
    <name type="scientific">Rhizobium lusitanum</name>
    <dbReference type="NCBI Taxonomy" id="293958"/>
    <lineage>
        <taxon>Bacteria</taxon>
        <taxon>Pseudomonadati</taxon>
        <taxon>Pseudomonadota</taxon>
        <taxon>Alphaproteobacteria</taxon>
        <taxon>Hyphomicrobiales</taxon>
        <taxon>Rhizobiaceae</taxon>
        <taxon>Rhizobium/Agrobacterium group</taxon>
        <taxon>Rhizobium</taxon>
    </lineage>
</organism>
<name>A0A6L9U4W8_9HYPH</name>
<accession>A0A6L9U4W8</accession>
<evidence type="ECO:0000313" key="1">
    <source>
        <dbReference type="EMBL" id="NEI70963.1"/>
    </source>
</evidence>